<evidence type="ECO:0000313" key="5">
    <source>
        <dbReference type="EMBL" id="CCA68825.1"/>
    </source>
</evidence>
<dbReference type="InterPro" id="IPR042171">
    <property type="entry name" value="Acyl-CoA_hotdog"/>
</dbReference>
<dbReference type="GO" id="GO:0006637">
    <property type="term" value="P:acyl-CoA metabolic process"/>
    <property type="evidence" value="ECO:0007669"/>
    <property type="project" value="InterPro"/>
</dbReference>
<keyword evidence="2 5" id="KW-0378">Hydrolase</keyword>
<evidence type="ECO:0000256" key="2">
    <source>
        <dbReference type="ARBA" id="ARBA00022801"/>
    </source>
</evidence>
<comment type="similarity">
    <text evidence="1">Belongs to the C/M/P thioester hydrolase family.</text>
</comment>
<keyword evidence="6" id="KW-1185">Reference proteome</keyword>
<dbReference type="Pfam" id="PF13622">
    <property type="entry name" value="4HBT_3"/>
    <property type="match status" value="1"/>
</dbReference>
<dbReference type="Proteomes" id="UP000007148">
    <property type="component" value="Unassembled WGS sequence"/>
</dbReference>
<name>G4TC00_SERID</name>
<comment type="caution">
    <text evidence="5">The sequence shown here is derived from an EMBL/GenBank/DDBJ whole genome shotgun (WGS) entry which is preliminary data.</text>
</comment>
<reference evidence="5 6" key="1">
    <citation type="journal article" date="2011" name="PLoS Pathog.">
        <title>Endophytic Life Strategies Decoded by Genome and Transcriptome Analyses of the Mutualistic Root Symbiont Piriformospora indica.</title>
        <authorList>
            <person name="Zuccaro A."/>
            <person name="Lahrmann U."/>
            <person name="Guldener U."/>
            <person name="Langen G."/>
            <person name="Pfiffi S."/>
            <person name="Biedenkopf D."/>
            <person name="Wong P."/>
            <person name="Samans B."/>
            <person name="Grimm C."/>
            <person name="Basiewicz M."/>
            <person name="Murat C."/>
            <person name="Martin F."/>
            <person name="Kogel K.H."/>
        </authorList>
    </citation>
    <scope>NUCLEOTIDE SEQUENCE [LARGE SCALE GENOMIC DNA]</scope>
    <source>
        <strain evidence="5 6">DSM 11827</strain>
    </source>
</reference>
<dbReference type="InterPro" id="IPR029069">
    <property type="entry name" value="HotDog_dom_sf"/>
</dbReference>
<dbReference type="Gene3D" id="2.40.160.210">
    <property type="entry name" value="Acyl-CoA thioesterase, double hotdog domain"/>
    <property type="match status" value="1"/>
</dbReference>
<dbReference type="PANTHER" id="PTHR11066:SF34">
    <property type="entry name" value="ACYL-COENZYME A THIOESTERASE 8"/>
    <property type="match status" value="1"/>
</dbReference>
<evidence type="ECO:0000259" key="4">
    <source>
        <dbReference type="Pfam" id="PF20789"/>
    </source>
</evidence>
<accession>G4TC00</accession>
<dbReference type="PANTHER" id="PTHR11066">
    <property type="entry name" value="ACYL-COA THIOESTERASE"/>
    <property type="match status" value="1"/>
</dbReference>
<dbReference type="GO" id="GO:0005782">
    <property type="term" value="C:peroxisomal matrix"/>
    <property type="evidence" value="ECO:0007669"/>
    <property type="project" value="UniProtKB-SubCell"/>
</dbReference>
<feature type="domain" description="Acyl-CoA thioesterase-like N-terminal HotDog" evidence="3">
    <location>
        <begin position="37"/>
        <end position="116"/>
    </location>
</feature>
<dbReference type="GO" id="GO:0047617">
    <property type="term" value="F:fatty acyl-CoA hydrolase activity"/>
    <property type="evidence" value="ECO:0007669"/>
    <property type="project" value="InterPro"/>
</dbReference>
<dbReference type="CDD" id="cd03444">
    <property type="entry name" value="Thioesterase_II_repeat1"/>
    <property type="match status" value="1"/>
</dbReference>
<dbReference type="SUPFAM" id="SSF54637">
    <property type="entry name" value="Thioesterase/thiol ester dehydrase-isomerase"/>
    <property type="match status" value="2"/>
</dbReference>
<evidence type="ECO:0000259" key="3">
    <source>
        <dbReference type="Pfam" id="PF13622"/>
    </source>
</evidence>
<dbReference type="GO" id="GO:0009062">
    <property type="term" value="P:fatty acid catabolic process"/>
    <property type="evidence" value="ECO:0007669"/>
    <property type="project" value="TreeGrafter"/>
</dbReference>
<dbReference type="CDD" id="cd03445">
    <property type="entry name" value="Thioesterase_II_repeat2"/>
    <property type="match status" value="1"/>
</dbReference>
<dbReference type="Pfam" id="PF20789">
    <property type="entry name" value="4HBT_3C"/>
    <property type="match status" value="1"/>
</dbReference>
<dbReference type="OMA" id="RSAVWMR"/>
<dbReference type="InterPro" id="IPR049449">
    <property type="entry name" value="TesB_ACOT8-like_N"/>
</dbReference>
<proteinExistence type="inferred from homology"/>
<dbReference type="InParanoid" id="G4TC00"/>
<dbReference type="eggNOG" id="KOG3016">
    <property type="taxonomic scope" value="Eukaryota"/>
</dbReference>
<sequence>MDEVASNAEPKSIATSLEVEQLDKNLFRSKTLWLPKNARGVFGGQVISQAVVSATNCVDPEYHLHSLHSYFILSATPSIPVLYYVERLRDGRSYATRSVKAFQNGKLVFTMTCSFQKDEPGQPIHQRAMPPGVPSPDACKLVEDVLEERLADPRIPEYIKPWIKENAIERRMSPVAVKDTPIFRSQDGILNQAFWMKAKSIPKYELPFQRCILSYMSDLRLLGIAATELGLSRTRPWPRTLGMMSTLDHTVWFYSNDFDVGDWLLYVVNCVAAGNGRAVVFGQWFTQAGKLVAVCTQEGVVRIAPKTPEDGARKQIKSKL</sequence>
<dbReference type="OrthoDB" id="68328at2759"/>
<evidence type="ECO:0000313" key="6">
    <source>
        <dbReference type="Proteomes" id="UP000007148"/>
    </source>
</evidence>
<dbReference type="EMBL" id="CAFZ01000041">
    <property type="protein sequence ID" value="CCA68825.1"/>
    <property type="molecule type" value="Genomic_DNA"/>
</dbReference>
<dbReference type="STRING" id="1109443.G4TC00"/>
<protein>
    <submittedName>
        <fullName evidence="5">Probable peroxisomal acyl-coenzyme A thioester hydrolase 1</fullName>
    </submittedName>
</protein>
<gene>
    <name evidence="5" type="ORF">PIIN_02686</name>
</gene>
<evidence type="ECO:0000256" key="1">
    <source>
        <dbReference type="ARBA" id="ARBA00006538"/>
    </source>
</evidence>
<dbReference type="InterPro" id="IPR049450">
    <property type="entry name" value="ACOT8-like_C"/>
</dbReference>
<dbReference type="AlphaFoldDB" id="G4TC00"/>
<dbReference type="InterPro" id="IPR003703">
    <property type="entry name" value="Acyl_CoA_thio"/>
</dbReference>
<dbReference type="HOGENOM" id="CLU_032690_1_0_1"/>
<organism evidence="5 6">
    <name type="scientific">Serendipita indica (strain DSM 11827)</name>
    <name type="common">Root endophyte fungus</name>
    <name type="synonym">Piriformospora indica</name>
    <dbReference type="NCBI Taxonomy" id="1109443"/>
    <lineage>
        <taxon>Eukaryota</taxon>
        <taxon>Fungi</taxon>
        <taxon>Dikarya</taxon>
        <taxon>Basidiomycota</taxon>
        <taxon>Agaricomycotina</taxon>
        <taxon>Agaricomycetes</taxon>
        <taxon>Sebacinales</taxon>
        <taxon>Serendipitaceae</taxon>
        <taxon>Serendipita</taxon>
    </lineage>
</organism>
<feature type="domain" description="Acyl-CoA thioesterase-like C-terminal" evidence="4">
    <location>
        <begin position="168"/>
        <end position="301"/>
    </location>
</feature>